<evidence type="ECO:0000313" key="1">
    <source>
        <dbReference type="EMBL" id="CAJ1057625.1"/>
    </source>
</evidence>
<protein>
    <submittedName>
        <fullName evidence="1">Uncharacterized protein</fullName>
    </submittedName>
</protein>
<dbReference type="Proteomes" id="UP001178508">
    <property type="component" value="Chromosome 5"/>
</dbReference>
<accession>A0AAV1F9G1</accession>
<proteinExistence type="predicted"/>
<evidence type="ECO:0000313" key="2">
    <source>
        <dbReference type="Proteomes" id="UP001178508"/>
    </source>
</evidence>
<dbReference type="AlphaFoldDB" id="A0AAV1F9G1"/>
<name>A0AAV1F9G1_XYRNO</name>
<keyword evidence="2" id="KW-1185">Reference proteome</keyword>
<reference evidence="1" key="1">
    <citation type="submission" date="2023-08" db="EMBL/GenBank/DDBJ databases">
        <authorList>
            <person name="Alioto T."/>
            <person name="Alioto T."/>
            <person name="Gomez Garrido J."/>
        </authorList>
    </citation>
    <scope>NUCLEOTIDE SEQUENCE</scope>
</reference>
<dbReference type="EMBL" id="OY660868">
    <property type="protein sequence ID" value="CAJ1057625.1"/>
    <property type="molecule type" value="Genomic_DNA"/>
</dbReference>
<gene>
    <name evidence="1" type="ORF">XNOV1_A034391</name>
</gene>
<organism evidence="1 2">
    <name type="scientific">Xyrichtys novacula</name>
    <name type="common">Pearly razorfish</name>
    <name type="synonym">Hemipteronotus novacula</name>
    <dbReference type="NCBI Taxonomy" id="13765"/>
    <lineage>
        <taxon>Eukaryota</taxon>
        <taxon>Metazoa</taxon>
        <taxon>Chordata</taxon>
        <taxon>Craniata</taxon>
        <taxon>Vertebrata</taxon>
        <taxon>Euteleostomi</taxon>
        <taxon>Actinopterygii</taxon>
        <taxon>Neopterygii</taxon>
        <taxon>Teleostei</taxon>
        <taxon>Neoteleostei</taxon>
        <taxon>Acanthomorphata</taxon>
        <taxon>Eupercaria</taxon>
        <taxon>Labriformes</taxon>
        <taxon>Labridae</taxon>
        <taxon>Xyrichtys</taxon>
    </lineage>
</organism>
<sequence>MPLDEQQAWTEVGNSGNNARKVLVGEGASKNDPNSVRCHPDLIDLNVLWGHDSVERWVFCDPIDHLIQHSLKPIVISAIRFVYIAWEQRLSQSCQRML</sequence>